<dbReference type="InterPro" id="IPR027417">
    <property type="entry name" value="P-loop_NTPase"/>
</dbReference>
<feature type="compositionally biased region" description="Low complexity" evidence="1">
    <location>
        <begin position="568"/>
        <end position="578"/>
    </location>
</feature>
<accession>A0ABP6KNG6</accession>
<comment type="caution">
    <text evidence="2">The sequence shown here is derived from an EMBL/GenBank/DDBJ whole genome shotgun (WGS) entry which is preliminary data.</text>
</comment>
<dbReference type="PANTHER" id="PTHR47691:SF3">
    <property type="entry name" value="HTH-TYPE TRANSCRIPTIONAL REGULATOR RV0890C-RELATED"/>
    <property type="match status" value="1"/>
</dbReference>
<feature type="compositionally biased region" description="Low complexity" evidence="1">
    <location>
        <begin position="745"/>
        <end position="767"/>
    </location>
</feature>
<organism evidence="2 3">
    <name type="scientific">Streptosporangium longisporum</name>
    <dbReference type="NCBI Taxonomy" id="46187"/>
    <lineage>
        <taxon>Bacteria</taxon>
        <taxon>Bacillati</taxon>
        <taxon>Actinomycetota</taxon>
        <taxon>Actinomycetes</taxon>
        <taxon>Streptosporangiales</taxon>
        <taxon>Streptosporangiaceae</taxon>
        <taxon>Streptosporangium</taxon>
    </lineage>
</organism>
<dbReference type="InterPro" id="IPR042197">
    <property type="entry name" value="Apaf_helical"/>
</dbReference>
<dbReference type="SUPFAM" id="SSF52540">
    <property type="entry name" value="P-loop containing nucleoside triphosphate hydrolases"/>
    <property type="match status" value="1"/>
</dbReference>
<dbReference type="PRINTS" id="PR00364">
    <property type="entry name" value="DISEASERSIST"/>
</dbReference>
<feature type="compositionally biased region" description="Basic and acidic residues" evidence="1">
    <location>
        <begin position="556"/>
        <end position="567"/>
    </location>
</feature>
<dbReference type="Gene3D" id="1.25.40.10">
    <property type="entry name" value="Tetratricopeptide repeat domain"/>
    <property type="match status" value="1"/>
</dbReference>
<keyword evidence="3" id="KW-1185">Reference proteome</keyword>
<reference evidence="3" key="1">
    <citation type="journal article" date="2019" name="Int. J. Syst. Evol. Microbiol.">
        <title>The Global Catalogue of Microorganisms (GCM) 10K type strain sequencing project: providing services to taxonomists for standard genome sequencing and annotation.</title>
        <authorList>
            <consortium name="The Broad Institute Genomics Platform"/>
            <consortium name="The Broad Institute Genome Sequencing Center for Infectious Disease"/>
            <person name="Wu L."/>
            <person name="Ma J."/>
        </authorList>
    </citation>
    <scope>NUCLEOTIDE SEQUENCE [LARGE SCALE GENOMIC DNA]</scope>
    <source>
        <strain evidence="3">JCM 3106</strain>
    </source>
</reference>
<protein>
    <recommendedName>
        <fullName evidence="4">NB-ARC domain-containing protein</fullName>
    </recommendedName>
</protein>
<feature type="compositionally biased region" description="Low complexity" evidence="1">
    <location>
        <begin position="716"/>
        <end position="735"/>
    </location>
</feature>
<dbReference type="EMBL" id="BAAAWD010000011">
    <property type="protein sequence ID" value="GAA3014086.1"/>
    <property type="molecule type" value="Genomic_DNA"/>
</dbReference>
<dbReference type="Proteomes" id="UP001499930">
    <property type="component" value="Unassembled WGS sequence"/>
</dbReference>
<evidence type="ECO:0000313" key="2">
    <source>
        <dbReference type="EMBL" id="GAA3014086.1"/>
    </source>
</evidence>
<feature type="compositionally biased region" description="Low complexity" evidence="1">
    <location>
        <begin position="682"/>
        <end position="692"/>
    </location>
</feature>
<name>A0ABP6KNG6_9ACTN</name>
<proteinExistence type="predicted"/>
<dbReference type="InterPro" id="IPR011990">
    <property type="entry name" value="TPR-like_helical_dom_sf"/>
</dbReference>
<sequence>MPVGGGRGRAVVLVRGVWMTGAPNVPDQPDLRSPARRPGRRIRLAAPAAAGLAAAMASVLATSLDVWELPLQAKVGVTALAGLLVGLLTWATAGSRGPEERGASAGTVWRPPDQWPPVTAHFTGRTGSLAELREVFAARRRSRDHADAAPLVVSVYGRGGVGKSALIARFGNEIADDFPDGRLYADLRGQVEAPVDPAEVLIGFLRALGVRLTTDPGGLAELRTLWLTWTKGRRILIFLDNARDGDQVKSLIPAEPGCAVMVTSRQPLFLLNTYDKQLSVFDEAQGVELLARLAGNDRVSADPEAAREIVRMCDHLPLAIGICGGRLATRENWTLRRLADRLLDERRRLDQLEIARSLDKSVRASLQLSYDDCTGLQRRLLRLLSLVAAPDVPGWVAGELLATSEVEGADQLEALIDAQLAECSGTDLSGVMRYRLHDLVKIFAREPALTDDEARRRAAIERVLSGYRRRAEAAAVARWPQDWGRVRPAGQDPGPEPVTRAEVSAADWLNAERLTLVAVIGQARSMEMWELALGPGQGLLLAVPLAAGLLVGLAGGRRDPVRGRGADGRPAGPGHRAAGPGGGGGRAGRSPRRPAGRRAGAGGLRRARRVLVGGAGDARGRHDAVQRRQPRPGAGPPDRRDHRLHRRGRPVVGGQDPAQPRRAPAGPAQARRGAGAAGGRAAGVRARPQTATPRRRRCAPTARCSARRPGRCAPRVTTAPPGTTSPGPVSVSTGPRRCSGSAASCGRRPGACARPARSATRPTRCASSPTCAGPTRSWSRSATRGGSPGPSCRPDAPWAGWAVRARRAPVWDGPVRAFEELGDRWWMARSLRYLGEAHLEAGDDRAAVDVLRRAQDIYRSLGNRSGMNRTLELLRRAGG</sequence>
<evidence type="ECO:0000256" key="1">
    <source>
        <dbReference type="SAM" id="MobiDB-lite"/>
    </source>
</evidence>
<gene>
    <name evidence="2" type="ORF">GCM10017559_41670</name>
</gene>
<feature type="region of interest" description="Disordered" evidence="1">
    <location>
        <begin position="95"/>
        <end position="115"/>
    </location>
</feature>
<feature type="compositionally biased region" description="Low complexity" evidence="1">
    <location>
        <begin position="654"/>
        <end position="674"/>
    </location>
</feature>
<dbReference type="Gene3D" id="1.10.8.430">
    <property type="entry name" value="Helical domain of apoptotic protease-activating factors"/>
    <property type="match status" value="1"/>
</dbReference>
<dbReference type="Gene3D" id="3.40.50.300">
    <property type="entry name" value="P-loop containing nucleotide triphosphate hydrolases"/>
    <property type="match status" value="1"/>
</dbReference>
<evidence type="ECO:0008006" key="4">
    <source>
        <dbReference type="Google" id="ProtNLM"/>
    </source>
</evidence>
<dbReference type="PANTHER" id="PTHR47691">
    <property type="entry name" value="REGULATOR-RELATED"/>
    <property type="match status" value="1"/>
</dbReference>
<feature type="region of interest" description="Disordered" evidence="1">
    <location>
        <begin position="556"/>
        <end position="795"/>
    </location>
</feature>
<evidence type="ECO:0000313" key="3">
    <source>
        <dbReference type="Proteomes" id="UP001499930"/>
    </source>
</evidence>